<dbReference type="GO" id="GO:0005345">
    <property type="term" value="F:purine nucleobase transmembrane transporter activity"/>
    <property type="evidence" value="ECO:0007669"/>
    <property type="project" value="TreeGrafter"/>
</dbReference>
<gene>
    <name evidence="10" type="ORF">Cop2CBH44_25300</name>
</gene>
<evidence type="ECO:0000313" key="10">
    <source>
        <dbReference type="EMBL" id="BCI64177.1"/>
    </source>
</evidence>
<evidence type="ECO:0000256" key="9">
    <source>
        <dbReference type="SAM" id="Phobius"/>
    </source>
</evidence>
<feature type="transmembrane region" description="Helical" evidence="9">
    <location>
        <begin position="203"/>
        <end position="222"/>
    </location>
</feature>
<protein>
    <submittedName>
        <fullName evidence="10">Xanthine/uracil permease</fullName>
    </submittedName>
</protein>
<feature type="transmembrane region" description="Helical" evidence="9">
    <location>
        <begin position="348"/>
        <end position="368"/>
    </location>
</feature>
<keyword evidence="3 8" id="KW-0813">Transport</keyword>
<dbReference type="InterPro" id="IPR026033">
    <property type="entry name" value="Azg-like_bact_archaea"/>
</dbReference>
<feature type="transmembrane region" description="Helical" evidence="9">
    <location>
        <begin position="57"/>
        <end position="77"/>
    </location>
</feature>
<evidence type="ECO:0000256" key="8">
    <source>
        <dbReference type="PIRNR" id="PIRNR005353"/>
    </source>
</evidence>
<evidence type="ECO:0000256" key="1">
    <source>
        <dbReference type="ARBA" id="ARBA00004651"/>
    </source>
</evidence>
<keyword evidence="5 8" id="KW-0812">Transmembrane</keyword>
<keyword evidence="6 8" id="KW-1133">Transmembrane helix</keyword>
<keyword evidence="11" id="KW-1185">Reference proteome</keyword>
<dbReference type="GO" id="GO:0005886">
    <property type="term" value="C:plasma membrane"/>
    <property type="evidence" value="ECO:0007669"/>
    <property type="project" value="UniProtKB-SubCell"/>
</dbReference>
<evidence type="ECO:0000256" key="7">
    <source>
        <dbReference type="ARBA" id="ARBA00023136"/>
    </source>
</evidence>
<dbReference type="InterPro" id="IPR045018">
    <property type="entry name" value="Azg-like"/>
</dbReference>
<sequence>MRLYKDKAFCLQKLFGFEVGKMNVRTEILAGITTFLTMSYILAVNPEVLGQAGMDKGAVFTATALSSVVATLVMALWAKLPFALAPGMGLNAFFAFTVCLAMGNSWQFALTAVLIEGILFIVLTLTNLREAIVNAIPMSLKNAIGAGIGLFIAFIGLQNAGIVTHNDATLVSLGNITSRSPLLALAGLAITSVLLVKNVKGAMLIGIVLTTIIGIPMGITQYKGIMSLPPSLSPVFCQFDFENVFTGKMAITVFTLLFIDMFDTIGTLVGVSAKAGMLQNGKIPRVKEAFMADAIGTTFGALVGTSTVSTYVESASGVAQGGRSGLTSFVVALCFMAAILFSPLFLSIPGVATSPVLVLVGLFMLAPIKEIDLDDFSESIPAFICIITIPMAYSISDGIVLGLISYVLINLFCGKRRKLSVAMYLLALFFTLKYLI</sequence>
<accession>A0A7G1I3V2</accession>
<evidence type="ECO:0000256" key="2">
    <source>
        <dbReference type="ARBA" id="ARBA00005697"/>
    </source>
</evidence>
<comment type="subcellular location">
    <subcellularLocation>
        <location evidence="1 8">Cell membrane</location>
        <topology evidence="1 8">Multi-pass membrane protein</topology>
    </subcellularLocation>
</comment>
<proteinExistence type="inferred from homology"/>
<dbReference type="RefSeq" id="WP_021930301.1">
    <property type="nucleotide sequence ID" value="NZ_AP023322.1"/>
</dbReference>
<dbReference type="PIRSF" id="PIRSF005353">
    <property type="entry name" value="PbuG"/>
    <property type="match status" value="1"/>
</dbReference>
<dbReference type="Pfam" id="PF00860">
    <property type="entry name" value="Xan_ur_permease"/>
    <property type="match status" value="1"/>
</dbReference>
<keyword evidence="4 8" id="KW-1003">Cell membrane</keyword>
<feature type="transmembrane region" description="Helical" evidence="9">
    <location>
        <begin position="249"/>
        <end position="269"/>
    </location>
</feature>
<feature type="transmembrane region" description="Helical" evidence="9">
    <location>
        <begin position="290"/>
        <end position="312"/>
    </location>
</feature>
<feature type="transmembrane region" description="Helical" evidence="9">
    <location>
        <begin position="380"/>
        <end position="407"/>
    </location>
</feature>
<feature type="transmembrane region" description="Helical" evidence="9">
    <location>
        <begin position="324"/>
        <end position="341"/>
    </location>
</feature>
<dbReference type="Proteomes" id="UP000594042">
    <property type="component" value="Chromosome"/>
</dbReference>
<dbReference type="KEGG" id="copr:Cop2CBH44_25300"/>
<organism evidence="10 11">
    <name type="scientific">Coprobacter secundus subsp. similis</name>
    <dbReference type="NCBI Taxonomy" id="2751153"/>
    <lineage>
        <taxon>Bacteria</taxon>
        <taxon>Pseudomonadati</taxon>
        <taxon>Bacteroidota</taxon>
        <taxon>Bacteroidia</taxon>
        <taxon>Bacteroidales</taxon>
        <taxon>Barnesiellaceae</taxon>
        <taxon>Coprobacter</taxon>
    </lineage>
</organism>
<evidence type="ECO:0000256" key="3">
    <source>
        <dbReference type="ARBA" id="ARBA00022448"/>
    </source>
</evidence>
<feature type="transmembrane region" description="Helical" evidence="9">
    <location>
        <begin position="28"/>
        <end position="45"/>
    </location>
</feature>
<evidence type="ECO:0000313" key="11">
    <source>
        <dbReference type="Proteomes" id="UP000594042"/>
    </source>
</evidence>
<evidence type="ECO:0000256" key="5">
    <source>
        <dbReference type="ARBA" id="ARBA00022692"/>
    </source>
</evidence>
<evidence type="ECO:0000256" key="4">
    <source>
        <dbReference type="ARBA" id="ARBA00022475"/>
    </source>
</evidence>
<feature type="transmembrane region" description="Helical" evidence="9">
    <location>
        <begin position="180"/>
        <end position="196"/>
    </location>
</feature>
<dbReference type="AlphaFoldDB" id="A0A7G1I3V2"/>
<reference evidence="11" key="1">
    <citation type="submission" date="2020-07" db="EMBL/GenBank/DDBJ databases">
        <title>Complete genome sequencing of Coprobacter sp. strain 2CBH44.</title>
        <authorList>
            <person name="Sakamoto M."/>
            <person name="Murakami T."/>
            <person name="Mori H."/>
        </authorList>
    </citation>
    <scope>NUCLEOTIDE SEQUENCE [LARGE SCALE GENOMIC DNA]</scope>
    <source>
        <strain evidence="11">2CBH44</strain>
    </source>
</reference>
<feature type="transmembrane region" description="Helical" evidence="9">
    <location>
        <begin position="109"/>
        <end position="128"/>
    </location>
</feature>
<dbReference type="EMBL" id="AP023322">
    <property type="protein sequence ID" value="BCI64177.1"/>
    <property type="molecule type" value="Genomic_DNA"/>
</dbReference>
<feature type="transmembrane region" description="Helical" evidence="9">
    <location>
        <begin position="140"/>
        <end position="160"/>
    </location>
</feature>
<evidence type="ECO:0000256" key="6">
    <source>
        <dbReference type="ARBA" id="ARBA00022989"/>
    </source>
</evidence>
<name>A0A7G1I3V2_9BACT</name>
<dbReference type="InterPro" id="IPR006043">
    <property type="entry name" value="NCS2"/>
</dbReference>
<feature type="transmembrane region" description="Helical" evidence="9">
    <location>
        <begin position="84"/>
        <end position="103"/>
    </location>
</feature>
<dbReference type="PANTHER" id="PTHR43337">
    <property type="entry name" value="XANTHINE/URACIL PERMEASE C887.17-RELATED"/>
    <property type="match status" value="1"/>
</dbReference>
<keyword evidence="7 8" id="KW-0472">Membrane</keyword>
<comment type="similarity">
    <text evidence="2 8">Belongs to the nucleobase:cation symporter-2 (NCS2) (TC 2.A.40) family. Azg-like subfamily.</text>
</comment>
<dbReference type="PANTHER" id="PTHR43337:SF1">
    <property type="entry name" value="XANTHINE_URACIL PERMEASE C887.17-RELATED"/>
    <property type="match status" value="1"/>
</dbReference>